<comment type="caution">
    <text evidence="1">The sequence shown here is derived from an EMBL/GenBank/DDBJ whole genome shotgun (WGS) entry which is preliminary data.</text>
</comment>
<proteinExistence type="predicted"/>
<organism evidence="1 2">
    <name type="scientific">Streptomyces rubradiris</name>
    <name type="common">Streptomyces achromogenes subsp. rubradiris</name>
    <dbReference type="NCBI Taxonomy" id="285531"/>
    <lineage>
        <taxon>Bacteria</taxon>
        <taxon>Bacillati</taxon>
        <taxon>Actinomycetota</taxon>
        <taxon>Actinomycetes</taxon>
        <taxon>Kitasatosporales</taxon>
        <taxon>Streptomycetaceae</taxon>
        <taxon>Streptomyces</taxon>
    </lineage>
</organism>
<protein>
    <submittedName>
        <fullName evidence="1">Uncharacterized protein</fullName>
    </submittedName>
</protein>
<accession>A0ABQ3R3S6</accession>
<keyword evidence="2" id="KW-1185">Reference proteome</keyword>
<name>A0ABQ3R3S6_STRRR</name>
<sequence length="60" mass="6524">MSPDLVTCSGPARSAAEINRAIRALWSHPQVSLTDGQRAEYWRLCAELARVQRGDVTAAA</sequence>
<gene>
    <name evidence="1" type="ORF">Srubr_02930</name>
</gene>
<dbReference type="Proteomes" id="UP000646738">
    <property type="component" value="Unassembled WGS sequence"/>
</dbReference>
<evidence type="ECO:0000313" key="1">
    <source>
        <dbReference type="EMBL" id="GHI50447.1"/>
    </source>
</evidence>
<reference evidence="2" key="1">
    <citation type="submission" date="2023-07" db="EMBL/GenBank/DDBJ databases">
        <title>Whole genome shotgun sequence of Streptomyces achromogenes subsp. rubradiris NBRC 14000.</title>
        <authorList>
            <person name="Komaki H."/>
            <person name="Tamura T."/>
        </authorList>
    </citation>
    <scope>NUCLEOTIDE SEQUENCE [LARGE SCALE GENOMIC DNA]</scope>
    <source>
        <strain evidence="2">NBRC 14000</strain>
    </source>
</reference>
<evidence type="ECO:0000313" key="2">
    <source>
        <dbReference type="Proteomes" id="UP000646738"/>
    </source>
</evidence>
<dbReference type="EMBL" id="BNEA01000001">
    <property type="protein sequence ID" value="GHI50447.1"/>
    <property type="molecule type" value="Genomic_DNA"/>
</dbReference>